<protein>
    <recommendedName>
        <fullName evidence="3">DUF4249 domain-containing protein</fullName>
    </recommendedName>
</protein>
<proteinExistence type="predicted"/>
<dbReference type="Proteomes" id="UP001250662">
    <property type="component" value="Unassembled WGS sequence"/>
</dbReference>
<organism evidence="1 2">
    <name type="scientific">Croceitalea vernalis</name>
    <dbReference type="NCBI Taxonomy" id="3075599"/>
    <lineage>
        <taxon>Bacteria</taxon>
        <taxon>Pseudomonadati</taxon>
        <taxon>Bacteroidota</taxon>
        <taxon>Flavobacteriia</taxon>
        <taxon>Flavobacteriales</taxon>
        <taxon>Flavobacteriaceae</taxon>
        <taxon>Croceitalea</taxon>
    </lineage>
</organism>
<reference evidence="1 2" key="1">
    <citation type="submission" date="2023-09" db="EMBL/GenBank/DDBJ databases">
        <authorList>
            <person name="Rey-Velasco X."/>
        </authorList>
    </citation>
    <scope>NUCLEOTIDE SEQUENCE [LARGE SCALE GENOMIC DNA]</scope>
    <source>
        <strain evidence="1 2">P007</strain>
    </source>
</reference>
<dbReference type="EMBL" id="JAVRHU010000001">
    <property type="protein sequence ID" value="MDT0620551.1"/>
    <property type="molecule type" value="Genomic_DNA"/>
</dbReference>
<evidence type="ECO:0000313" key="2">
    <source>
        <dbReference type="Proteomes" id="UP001250662"/>
    </source>
</evidence>
<gene>
    <name evidence="1" type="ORF">RM520_02880</name>
</gene>
<evidence type="ECO:0000313" key="1">
    <source>
        <dbReference type="EMBL" id="MDT0620551.1"/>
    </source>
</evidence>
<accession>A0ABU3BEH9</accession>
<evidence type="ECO:0008006" key="3">
    <source>
        <dbReference type="Google" id="ProtNLM"/>
    </source>
</evidence>
<dbReference type="RefSeq" id="WP_311386904.1">
    <property type="nucleotide sequence ID" value="NZ_JAVRHU010000001.1"/>
</dbReference>
<sequence length="244" mass="27715">MKKILVCALALLLVAFDCEDEIEFQDNQRLLLKARLVNSDGNLFQNTPVEVFASREYGYQLEGQLNYNFGELIGSGSSDNNGDVAITALKPLNASNIYTLFNFEGSQAFQTEYAPLIINFINREKTDNNTYDLGEVVIDKALEFELMASRTMNLTDTLRYSWQYNRGVKIIGNNPVSDYYFIDDGRDSGFNELLPTEFTKENTFKVIESDTILIDYQLINNGITASEQLQIIVNEQSGSFEFEF</sequence>
<comment type="caution">
    <text evidence="1">The sequence shown here is derived from an EMBL/GenBank/DDBJ whole genome shotgun (WGS) entry which is preliminary data.</text>
</comment>
<keyword evidence="2" id="KW-1185">Reference proteome</keyword>
<name>A0ABU3BEH9_9FLAO</name>